<keyword evidence="13" id="KW-1185">Reference proteome</keyword>
<keyword evidence="3 12" id="KW-0645">Protease</keyword>
<dbReference type="InterPro" id="IPR001254">
    <property type="entry name" value="Trypsin_dom"/>
</dbReference>
<dbReference type="InterPro" id="IPR031986">
    <property type="entry name" value="GD_N"/>
</dbReference>
<evidence type="ECO:0000256" key="4">
    <source>
        <dbReference type="ARBA" id="ARBA00022729"/>
    </source>
</evidence>
<dbReference type="GO" id="GO:0004252">
    <property type="term" value="F:serine-type endopeptidase activity"/>
    <property type="evidence" value="ECO:0007669"/>
    <property type="project" value="InterPro"/>
</dbReference>
<keyword evidence="5" id="KW-0378">Hydrolase</keyword>
<evidence type="ECO:0000256" key="2">
    <source>
        <dbReference type="ARBA" id="ARBA00022525"/>
    </source>
</evidence>
<dbReference type="CDD" id="cd00190">
    <property type="entry name" value="Tryp_SPc"/>
    <property type="match status" value="1"/>
</dbReference>
<dbReference type="GO" id="GO:0006508">
    <property type="term" value="P:proteolysis"/>
    <property type="evidence" value="ECO:0007669"/>
    <property type="project" value="UniProtKB-KW"/>
</dbReference>
<dbReference type="InterPro" id="IPR043504">
    <property type="entry name" value="Peptidase_S1_PA_chymotrypsin"/>
</dbReference>
<evidence type="ECO:0000256" key="10">
    <source>
        <dbReference type="SAM" id="SignalP"/>
    </source>
</evidence>
<dbReference type="PROSITE" id="PS50240">
    <property type="entry name" value="TRYPSIN_DOM"/>
    <property type="match status" value="1"/>
</dbReference>
<organism evidence="12 13">
    <name type="scientific">Papilio xuthus</name>
    <name type="common">Asian swallowtail butterfly</name>
    <dbReference type="NCBI Taxonomy" id="66420"/>
    <lineage>
        <taxon>Eukaryota</taxon>
        <taxon>Metazoa</taxon>
        <taxon>Ecdysozoa</taxon>
        <taxon>Arthropoda</taxon>
        <taxon>Hexapoda</taxon>
        <taxon>Insecta</taxon>
        <taxon>Pterygota</taxon>
        <taxon>Neoptera</taxon>
        <taxon>Endopterygota</taxon>
        <taxon>Lepidoptera</taxon>
        <taxon>Glossata</taxon>
        <taxon>Ditrysia</taxon>
        <taxon>Papilionoidea</taxon>
        <taxon>Papilionidae</taxon>
        <taxon>Papilioninae</taxon>
        <taxon>Papilio</taxon>
    </lineage>
</organism>
<keyword evidence="4 10" id="KW-0732">Signal</keyword>
<sequence length="536" mass="58781">MNCVSINVFVTVGISLLLFANAQSPCPDIFEYKNDDNGVYGLLTLKPNGRKSTITVRTNFTITAKLASTLPRPATCDQSPGNPISMETEYVGNIRPYGGANAITEYNKGQTIQYRVNLPVSSPLPKITAIYINEDLVCSDNPDTLETSNYVTTISLQHTLYASSGTKIIYGNTRPSTYTPIKYNIQNDRVVYNIPSPFDGTTGTYHIFDGPIRNSINFSSSFFDNVGLFGTGPSTAVQPKPETPVRRKPPPPRPPVQNPVRDSGTSSRVSDGENSSNIQCGQGKIGVPLIWHGQTYPRGEWPWLVALYQTVARTLTFVCSGTLISDRHVLTAAHCMTNKQATDMIVKIGVYNLDEWGGDVEMRKLQAADVHENYDKVKFSNDISLLTLEKSVEFNSNIKPACLWGTDDNLDRIAGHTGVVTGWGDNESGKGGHGDPRMIRLPIVTNRECRATRSEFHKLTSDTTLCAGNRDGSGPCAGDSGGGLFVLDDGRWRVRGIVSLAISAKSAEKPCNLDEYVIFTDVAKYRSWIKRHMAFS</sequence>
<dbReference type="InterPro" id="IPR009003">
    <property type="entry name" value="Peptidase_S1_PA"/>
</dbReference>
<dbReference type="EMBL" id="KQ459582">
    <property type="protein sequence ID" value="KPI98816.1"/>
    <property type="molecule type" value="Genomic_DNA"/>
</dbReference>
<feature type="signal peptide" evidence="10">
    <location>
        <begin position="1"/>
        <end position="22"/>
    </location>
</feature>
<gene>
    <name evidence="12" type="ORF">RR46_10134</name>
</gene>
<dbReference type="PRINTS" id="PR00722">
    <property type="entry name" value="CHYMOTRYPSIN"/>
</dbReference>
<comment type="subcellular location">
    <subcellularLocation>
        <location evidence="1">Secreted</location>
    </subcellularLocation>
</comment>
<evidence type="ECO:0000256" key="3">
    <source>
        <dbReference type="ARBA" id="ARBA00022670"/>
    </source>
</evidence>
<dbReference type="Gene3D" id="2.40.10.10">
    <property type="entry name" value="Trypsin-like serine proteases"/>
    <property type="match status" value="1"/>
</dbReference>
<feature type="region of interest" description="Disordered" evidence="9">
    <location>
        <begin position="233"/>
        <end position="280"/>
    </location>
</feature>
<evidence type="ECO:0000256" key="9">
    <source>
        <dbReference type="SAM" id="MobiDB-lite"/>
    </source>
</evidence>
<accession>A0A194PZR5</accession>
<dbReference type="PROSITE" id="PS00134">
    <property type="entry name" value="TRYPSIN_HIS"/>
    <property type="match status" value="1"/>
</dbReference>
<keyword evidence="2" id="KW-0964">Secreted</keyword>
<evidence type="ECO:0000256" key="6">
    <source>
        <dbReference type="ARBA" id="ARBA00022825"/>
    </source>
</evidence>
<protein>
    <submittedName>
        <fullName evidence="12">Serine protease gd</fullName>
    </submittedName>
</protein>
<evidence type="ECO:0000259" key="11">
    <source>
        <dbReference type="PROSITE" id="PS50240"/>
    </source>
</evidence>
<dbReference type="SMART" id="SM00020">
    <property type="entry name" value="Tryp_SPc"/>
    <property type="match status" value="1"/>
</dbReference>
<dbReference type="Pfam" id="PF16030">
    <property type="entry name" value="GD_N"/>
    <property type="match status" value="1"/>
</dbReference>
<dbReference type="AlphaFoldDB" id="A0A194PZR5"/>
<reference evidence="12 13" key="1">
    <citation type="journal article" date="2015" name="Nat. Commun.">
        <title>Outbred genome sequencing and CRISPR/Cas9 gene editing in butterflies.</title>
        <authorList>
            <person name="Li X."/>
            <person name="Fan D."/>
            <person name="Zhang W."/>
            <person name="Liu G."/>
            <person name="Zhang L."/>
            <person name="Zhao L."/>
            <person name="Fang X."/>
            <person name="Chen L."/>
            <person name="Dong Y."/>
            <person name="Chen Y."/>
            <person name="Ding Y."/>
            <person name="Zhao R."/>
            <person name="Feng M."/>
            <person name="Zhu Y."/>
            <person name="Feng Y."/>
            <person name="Jiang X."/>
            <person name="Zhu D."/>
            <person name="Xiang H."/>
            <person name="Feng X."/>
            <person name="Li S."/>
            <person name="Wang J."/>
            <person name="Zhang G."/>
            <person name="Kronforst M.R."/>
            <person name="Wang W."/>
        </authorList>
    </citation>
    <scope>NUCLEOTIDE SEQUENCE [LARGE SCALE GENOMIC DNA]</scope>
    <source>
        <strain evidence="12">Ya'a_city_454_Px</strain>
        <tissue evidence="12">Whole body</tissue>
    </source>
</reference>
<dbReference type="Pfam" id="PF00089">
    <property type="entry name" value="Trypsin"/>
    <property type="match status" value="1"/>
</dbReference>
<keyword evidence="7" id="KW-0865">Zymogen</keyword>
<evidence type="ECO:0000256" key="7">
    <source>
        <dbReference type="ARBA" id="ARBA00023145"/>
    </source>
</evidence>
<evidence type="ECO:0000256" key="1">
    <source>
        <dbReference type="ARBA" id="ARBA00004613"/>
    </source>
</evidence>
<evidence type="ECO:0000313" key="12">
    <source>
        <dbReference type="EMBL" id="KPI98816.1"/>
    </source>
</evidence>
<feature type="compositionally biased region" description="Polar residues" evidence="9">
    <location>
        <begin position="263"/>
        <end position="280"/>
    </location>
</feature>
<keyword evidence="8" id="KW-1015">Disulfide bond</keyword>
<keyword evidence="6" id="KW-0720">Serine protease</keyword>
<dbReference type="Proteomes" id="UP000053268">
    <property type="component" value="Unassembled WGS sequence"/>
</dbReference>
<proteinExistence type="predicted"/>
<dbReference type="PANTHER" id="PTHR24260:SF143">
    <property type="entry name" value="SERINE PROTEASE GD-LIKE PROTEIN"/>
    <property type="match status" value="1"/>
</dbReference>
<feature type="chain" id="PRO_5008263905" evidence="10">
    <location>
        <begin position="23"/>
        <end position="536"/>
    </location>
</feature>
<evidence type="ECO:0000313" key="13">
    <source>
        <dbReference type="Proteomes" id="UP000053268"/>
    </source>
</evidence>
<dbReference type="PANTHER" id="PTHR24260">
    <property type="match status" value="1"/>
</dbReference>
<dbReference type="SUPFAM" id="SSF50494">
    <property type="entry name" value="Trypsin-like serine proteases"/>
    <property type="match status" value="1"/>
</dbReference>
<name>A0A194PZR5_PAPXU</name>
<evidence type="ECO:0000256" key="5">
    <source>
        <dbReference type="ARBA" id="ARBA00022801"/>
    </source>
</evidence>
<dbReference type="GO" id="GO:0005576">
    <property type="term" value="C:extracellular region"/>
    <property type="evidence" value="ECO:0007669"/>
    <property type="project" value="UniProtKB-SubCell"/>
</dbReference>
<dbReference type="STRING" id="66420.A0A194PZR5"/>
<evidence type="ECO:0000256" key="8">
    <source>
        <dbReference type="ARBA" id="ARBA00023157"/>
    </source>
</evidence>
<feature type="domain" description="Peptidase S1" evidence="11">
    <location>
        <begin position="290"/>
        <end position="534"/>
    </location>
</feature>
<dbReference type="InterPro" id="IPR001314">
    <property type="entry name" value="Peptidase_S1A"/>
</dbReference>
<dbReference type="InterPro" id="IPR051333">
    <property type="entry name" value="CLIP_Serine_Protease"/>
</dbReference>
<dbReference type="FunFam" id="2.40.10.10:FF:000146">
    <property type="entry name" value="Serine protease 53"/>
    <property type="match status" value="1"/>
</dbReference>
<dbReference type="InterPro" id="IPR018114">
    <property type="entry name" value="TRYPSIN_HIS"/>
</dbReference>